<protein>
    <recommendedName>
        <fullName evidence="7">Tetraspanin</fullName>
    </recommendedName>
</protein>
<keyword evidence="9" id="KW-1185">Reference proteome</keyword>
<dbReference type="InterPro" id="IPR008952">
    <property type="entry name" value="Tetraspanin_EC2_sf"/>
</dbReference>
<keyword evidence="3 7" id="KW-0812">Transmembrane</keyword>
<feature type="disulfide bond" evidence="6">
    <location>
        <begin position="156"/>
        <end position="185"/>
    </location>
</feature>
<reference evidence="8" key="1">
    <citation type="submission" date="2022-11" db="UniProtKB">
        <authorList>
            <consortium name="EnsemblMetazoa"/>
        </authorList>
    </citation>
    <scope>IDENTIFICATION</scope>
</reference>
<feature type="transmembrane region" description="Helical" evidence="7">
    <location>
        <begin position="59"/>
        <end position="79"/>
    </location>
</feature>
<proteinExistence type="inferred from homology"/>
<evidence type="ECO:0000256" key="1">
    <source>
        <dbReference type="ARBA" id="ARBA00004141"/>
    </source>
</evidence>
<dbReference type="InterPro" id="IPR000301">
    <property type="entry name" value="Tetraspanin_animals"/>
</dbReference>
<dbReference type="OrthoDB" id="5870230at2759"/>
<feature type="transmembrane region" description="Helical" evidence="7">
    <location>
        <begin position="91"/>
        <end position="112"/>
    </location>
</feature>
<feature type="transmembrane region" description="Helical" evidence="7">
    <location>
        <begin position="16"/>
        <end position="39"/>
    </location>
</feature>
<dbReference type="Proteomes" id="UP000887568">
    <property type="component" value="Unplaced"/>
</dbReference>
<dbReference type="RefSeq" id="XP_038052701.1">
    <property type="nucleotide sequence ID" value="XM_038196773.1"/>
</dbReference>
<dbReference type="GO" id="GO:0005886">
    <property type="term" value="C:plasma membrane"/>
    <property type="evidence" value="ECO:0007669"/>
    <property type="project" value="TreeGrafter"/>
</dbReference>
<dbReference type="Pfam" id="PF00335">
    <property type="entry name" value="Tetraspanin"/>
    <property type="match status" value="1"/>
</dbReference>
<dbReference type="InterPro" id="IPR018499">
    <property type="entry name" value="Tetraspanin/Peripherin"/>
</dbReference>
<dbReference type="AlphaFoldDB" id="A0A913ZNS6"/>
<organism evidence="8 9">
    <name type="scientific">Patiria miniata</name>
    <name type="common">Bat star</name>
    <name type="synonym">Asterina miniata</name>
    <dbReference type="NCBI Taxonomy" id="46514"/>
    <lineage>
        <taxon>Eukaryota</taxon>
        <taxon>Metazoa</taxon>
        <taxon>Echinodermata</taxon>
        <taxon>Eleutherozoa</taxon>
        <taxon>Asterozoa</taxon>
        <taxon>Asteroidea</taxon>
        <taxon>Valvatacea</taxon>
        <taxon>Valvatida</taxon>
        <taxon>Asterinidae</taxon>
        <taxon>Patiria</taxon>
    </lineage>
</organism>
<keyword evidence="6" id="KW-1015">Disulfide bond</keyword>
<comment type="similarity">
    <text evidence="2 7">Belongs to the tetraspanin (TM4SF) family.</text>
</comment>
<dbReference type="GeneID" id="119725365"/>
<dbReference type="PANTHER" id="PTHR19282:SF551">
    <property type="entry name" value="RE08073P-RELATED"/>
    <property type="match status" value="1"/>
</dbReference>
<evidence type="ECO:0000256" key="3">
    <source>
        <dbReference type="ARBA" id="ARBA00022692"/>
    </source>
</evidence>
<dbReference type="SUPFAM" id="SSF48652">
    <property type="entry name" value="Tetraspanin"/>
    <property type="match status" value="1"/>
</dbReference>
<dbReference type="CDD" id="cd03127">
    <property type="entry name" value="tetraspanin_LEL"/>
    <property type="match status" value="1"/>
</dbReference>
<evidence type="ECO:0000256" key="2">
    <source>
        <dbReference type="ARBA" id="ARBA00006840"/>
    </source>
</evidence>
<feature type="disulfide bond" evidence="6">
    <location>
        <begin position="157"/>
        <end position="177"/>
    </location>
</feature>
<evidence type="ECO:0000256" key="7">
    <source>
        <dbReference type="RuleBase" id="RU361218"/>
    </source>
</evidence>
<evidence type="ECO:0000313" key="8">
    <source>
        <dbReference type="EnsemblMetazoa" id="XP_038052701.1"/>
    </source>
</evidence>
<evidence type="ECO:0000256" key="5">
    <source>
        <dbReference type="ARBA" id="ARBA00023136"/>
    </source>
</evidence>
<dbReference type="OMA" id="CHTAILN"/>
<keyword evidence="4 7" id="KW-1133">Transmembrane helix</keyword>
<comment type="subcellular location">
    <subcellularLocation>
        <location evidence="1 7">Membrane</location>
        <topology evidence="1 7">Multi-pass membrane protein</topology>
    </subcellularLocation>
</comment>
<evidence type="ECO:0000256" key="4">
    <source>
        <dbReference type="ARBA" id="ARBA00022989"/>
    </source>
</evidence>
<evidence type="ECO:0000313" key="9">
    <source>
        <dbReference type="Proteomes" id="UP000887568"/>
    </source>
</evidence>
<dbReference type="PIRSF" id="PIRSF002419">
    <property type="entry name" value="Tetraspanin"/>
    <property type="match status" value="1"/>
</dbReference>
<feature type="transmembrane region" description="Helical" evidence="7">
    <location>
        <begin position="217"/>
        <end position="245"/>
    </location>
</feature>
<name>A0A913ZNS6_PATMI</name>
<evidence type="ECO:0000256" key="6">
    <source>
        <dbReference type="PIRSR" id="PIRSR002419-1"/>
    </source>
</evidence>
<dbReference type="PANTHER" id="PTHR19282">
    <property type="entry name" value="TETRASPANIN"/>
    <property type="match status" value="1"/>
</dbReference>
<keyword evidence="5 7" id="KW-0472">Membrane</keyword>
<accession>A0A913ZNS6</accession>
<dbReference type="EnsemblMetazoa" id="XM_038196773.1">
    <property type="protein sequence ID" value="XP_038052701.1"/>
    <property type="gene ID" value="LOC119725365"/>
</dbReference>
<sequence length="256" mass="27409">MCCSCDAGTAVFCCKYILVVTTCITNFLCGCALLGVGLWLCFEPNVQQYAQASGDLQEYYIAVYVLIGIGGLMMLVGFLGCCGACMENTVLLGMFFTFLLLICVAEVGGGIWCYLNREKLKSIVEEGMLSTVQQAYAEDNSVIMTAVDNMQRQLKCCGATGPSDWQQSAYGTVPDSCCKEEAEGCAQGIAFQAITSLLTINQDGCATALFNMLEDNAVLVAGLAIGIGAVQLLGMLFSLCLCCAIRRADREKSYPI</sequence>
<dbReference type="Gene3D" id="1.10.1450.10">
    <property type="entry name" value="Tetraspanin"/>
    <property type="match status" value="1"/>
</dbReference>
<dbReference type="PRINTS" id="PR00259">
    <property type="entry name" value="TMFOUR"/>
</dbReference>